<evidence type="ECO:0000313" key="4">
    <source>
        <dbReference type="WBParaSite" id="HPLM_0001753201-mRNA-1"/>
    </source>
</evidence>
<feature type="compositionally biased region" description="Pro residues" evidence="1">
    <location>
        <begin position="1"/>
        <end position="11"/>
    </location>
</feature>
<evidence type="ECO:0000256" key="1">
    <source>
        <dbReference type="SAM" id="MobiDB-lite"/>
    </source>
</evidence>
<feature type="region of interest" description="Disordered" evidence="1">
    <location>
        <begin position="1"/>
        <end position="43"/>
    </location>
</feature>
<organism evidence="4">
    <name type="scientific">Haemonchus placei</name>
    <name type="common">Barber's pole worm</name>
    <dbReference type="NCBI Taxonomy" id="6290"/>
    <lineage>
        <taxon>Eukaryota</taxon>
        <taxon>Metazoa</taxon>
        <taxon>Ecdysozoa</taxon>
        <taxon>Nematoda</taxon>
        <taxon>Chromadorea</taxon>
        <taxon>Rhabditida</taxon>
        <taxon>Rhabditina</taxon>
        <taxon>Rhabditomorpha</taxon>
        <taxon>Strongyloidea</taxon>
        <taxon>Trichostrongylidae</taxon>
        <taxon>Haemonchus</taxon>
    </lineage>
</organism>
<evidence type="ECO:0000313" key="2">
    <source>
        <dbReference type="EMBL" id="VDO65519.1"/>
    </source>
</evidence>
<gene>
    <name evidence="2" type="ORF">HPLM_LOCUS17524</name>
</gene>
<sequence>MASVAPAPPPPHLERRNTGVDHPPDLEFYRDESDQTGNYKRRPTIQELAANRLRSEKYKIPVPAML</sequence>
<feature type="compositionally biased region" description="Basic and acidic residues" evidence="1">
    <location>
        <begin position="12"/>
        <end position="33"/>
    </location>
</feature>
<dbReference type="AlphaFoldDB" id="A0A0N4WZY3"/>
<name>A0A0N4WZY3_HAEPC</name>
<dbReference type="WBParaSite" id="HPLM_0001753201-mRNA-1">
    <property type="protein sequence ID" value="HPLM_0001753201-mRNA-1"/>
    <property type="gene ID" value="HPLM_0001753201"/>
</dbReference>
<dbReference type="Proteomes" id="UP000268014">
    <property type="component" value="Unassembled WGS sequence"/>
</dbReference>
<reference evidence="4" key="1">
    <citation type="submission" date="2017-02" db="UniProtKB">
        <authorList>
            <consortium name="WormBaseParasite"/>
        </authorList>
    </citation>
    <scope>IDENTIFICATION</scope>
</reference>
<reference evidence="2 3" key="2">
    <citation type="submission" date="2018-11" db="EMBL/GenBank/DDBJ databases">
        <authorList>
            <consortium name="Pathogen Informatics"/>
        </authorList>
    </citation>
    <scope>NUCLEOTIDE SEQUENCE [LARGE SCALE GENOMIC DNA]</scope>
    <source>
        <strain evidence="2 3">MHpl1</strain>
    </source>
</reference>
<protein>
    <submittedName>
        <fullName evidence="4">AA_permease_N domain-containing protein</fullName>
    </submittedName>
</protein>
<keyword evidence="3" id="KW-1185">Reference proteome</keyword>
<proteinExistence type="predicted"/>
<accession>A0A0N4WZY3</accession>
<evidence type="ECO:0000313" key="3">
    <source>
        <dbReference type="Proteomes" id="UP000268014"/>
    </source>
</evidence>
<dbReference type="EMBL" id="UZAF01020008">
    <property type="protein sequence ID" value="VDO65519.1"/>
    <property type="molecule type" value="Genomic_DNA"/>
</dbReference>